<evidence type="ECO:0000256" key="3">
    <source>
        <dbReference type="ARBA" id="ARBA00022576"/>
    </source>
</evidence>
<evidence type="ECO:0000256" key="4">
    <source>
        <dbReference type="ARBA" id="ARBA00022679"/>
    </source>
</evidence>
<reference evidence="8 9" key="1">
    <citation type="submission" date="2020-08" db="EMBL/GenBank/DDBJ databases">
        <title>Genomic Encyclopedia of Type Strains, Phase IV (KMG-IV): sequencing the most valuable type-strain genomes for metagenomic binning, comparative biology and taxonomic classification.</title>
        <authorList>
            <person name="Goeker M."/>
        </authorList>
    </citation>
    <scope>NUCLEOTIDE SEQUENCE [LARGE SCALE GENOMIC DNA]</scope>
    <source>
        <strain evidence="8 9">DSM 106739</strain>
    </source>
</reference>
<dbReference type="EC" id="2.6.1.2" evidence="6"/>
<dbReference type="GO" id="GO:0004021">
    <property type="term" value="F:L-alanine:2-oxoglutarate aminotransferase activity"/>
    <property type="evidence" value="ECO:0007669"/>
    <property type="project" value="UniProtKB-EC"/>
</dbReference>
<dbReference type="InterPro" id="IPR015421">
    <property type="entry name" value="PyrdxlP-dep_Trfase_major"/>
</dbReference>
<dbReference type="InterPro" id="IPR051926">
    <property type="entry name" value="Ala_Aminotransferase"/>
</dbReference>
<dbReference type="InterPro" id="IPR004839">
    <property type="entry name" value="Aminotransferase_I/II_large"/>
</dbReference>
<evidence type="ECO:0000256" key="2">
    <source>
        <dbReference type="ARBA" id="ARBA00007441"/>
    </source>
</evidence>
<dbReference type="PANTHER" id="PTHR43488">
    <property type="entry name" value="GLUTAMATE-PYRUVATE AMINOTRANSFERASE ALAA"/>
    <property type="match status" value="1"/>
</dbReference>
<proteinExistence type="inferred from homology"/>
<evidence type="ECO:0000256" key="6">
    <source>
        <dbReference type="ARBA" id="ARBA00026106"/>
    </source>
</evidence>
<dbReference type="SUPFAM" id="SSF53383">
    <property type="entry name" value="PLP-dependent transferases"/>
    <property type="match status" value="1"/>
</dbReference>
<comment type="similarity">
    <text evidence="2">Belongs to the class-I pyridoxal-phosphate-dependent aminotransferase family.</text>
</comment>
<keyword evidence="3 8" id="KW-0032">Aminotransferase</keyword>
<comment type="cofactor">
    <cofactor evidence="1">
        <name>pyridoxal 5'-phosphate</name>
        <dbReference type="ChEBI" id="CHEBI:597326"/>
    </cofactor>
</comment>
<protein>
    <recommendedName>
        <fullName evidence="6">alanine transaminase</fullName>
        <ecNumber evidence="6">2.6.1.2</ecNumber>
    </recommendedName>
</protein>
<dbReference type="PANTHER" id="PTHR43488:SF2">
    <property type="entry name" value="GLUTAMATE-PYRUVATE AMINOTRANSFERASE ALAA"/>
    <property type="match status" value="1"/>
</dbReference>
<dbReference type="InterPro" id="IPR015422">
    <property type="entry name" value="PyrdxlP-dep_Trfase_small"/>
</dbReference>
<keyword evidence="4 8" id="KW-0808">Transferase</keyword>
<sequence length="459" mass="50687">MVCLGYDYNLLISRGSGLDLTHAHLEKIMTAGNLVRIMGESGHEQVAAARAARPLHMSAKLANVCYEIRGPALARAKQMEEEGQKIIKLNIGNLATFGLLPPDEIVQDMIRNLPDAAGYTDSKGLFAPRKAIVHYTQEKGIPGVSIDDVYIGNGASELIVMSMQALLNTGDEILLPAPDYPLYTAAVSLSGGTPRHYICDEQSGWLPDLEDIRRKITPNTKGIVVINPNNPTGALYPVELLREIVEIARQNGLIVFADEIYDKTLYDGETHTSIASLAEDVLFVTFNGLSKNYRSCGYRAGWMVISGDKRRAQGYIEGLNILATMRLCSNTPGQLAIQTALGGYQSIKDLVAPGGRLARQRDLAVDLLNQIPGVSCVKPKAALYCFPRLDPKIYPISDDQLFILEMLEETRVLVVQGTGFNWPTPDHFRVVFLPHEDDLREAIGRIARFLDQYRRRHTA</sequence>
<evidence type="ECO:0000256" key="1">
    <source>
        <dbReference type="ARBA" id="ARBA00001933"/>
    </source>
</evidence>
<evidence type="ECO:0000256" key="5">
    <source>
        <dbReference type="ARBA" id="ARBA00022898"/>
    </source>
</evidence>
<evidence type="ECO:0000313" key="8">
    <source>
        <dbReference type="EMBL" id="MBB4011407.1"/>
    </source>
</evidence>
<dbReference type="AlphaFoldDB" id="A0A840BLP2"/>
<gene>
    <name evidence="8" type="ORF">GGR36_000715</name>
</gene>
<feature type="domain" description="Aminotransferase class I/classII large" evidence="7">
    <location>
        <begin position="85"/>
        <end position="446"/>
    </location>
</feature>
<evidence type="ECO:0000259" key="7">
    <source>
        <dbReference type="Pfam" id="PF00155"/>
    </source>
</evidence>
<dbReference type="GO" id="GO:0030170">
    <property type="term" value="F:pyridoxal phosphate binding"/>
    <property type="evidence" value="ECO:0007669"/>
    <property type="project" value="InterPro"/>
</dbReference>
<accession>A0A840BLP2</accession>
<evidence type="ECO:0000313" key="9">
    <source>
        <dbReference type="Proteomes" id="UP000561045"/>
    </source>
</evidence>
<dbReference type="CDD" id="cd00609">
    <property type="entry name" value="AAT_like"/>
    <property type="match status" value="1"/>
</dbReference>
<dbReference type="InterPro" id="IPR015424">
    <property type="entry name" value="PyrdxlP-dep_Trfase"/>
</dbReference>
<keyword evidence="5" id="KW-0663">Pyridoxal phosphate</keyword>
<dbReference type="EMBL" id="JACIET010000001">
    <property type="protein sequence ID" value="MBB4011407.1"/>
    <property type="molecule type" value="Genomic_DNA"/>
</dbReference>
<dbReference type="Pfam" id="PF00155">
    <property type="entry name" value="Aminotran_1_2"/>
    <property type="match status" value="1"/>
</dbReference>
<name>A0A840BLP2_9RHOO</name>
<dbReference type="Proteomes" id="UP000561045">
    <property type="component" value="Unassembled WGS sequence"/>
</dbReference>
<dbReference type="Gene3D" id="3.90.1150.10">
    <property type="entry name" value="Aspartate Aminotransferase, domain 1"/>
    <property type="match status" value="1"/>
</dbReference>
<organism evidence="8 9">
    <name type="scientific">Niveibacterium umoris</name>
    <dbReference type="NCBI Taxonomy" id="1193620"/>
    <lineage>
        <taxon>Bacteria</taxon>
        <taxon>Pseudomonadati</taxon>
        <taxon>Pseudomonadota</taxon>
        <taxon>Betaproteobacteria</taxon>
        <taxon>Rhodocyclales</taxon>
        <taxon>Rhodocyclaceae</taxon>
        <taxon>Niveibacterium</taxon>
    </lineage>
</organism>
<comment type="caution">
    <text evidence="8">The sequence shown here is derived from an EMBL/GenBank/DDBJ whole genome shotgun (WGS) entry which is preliminary data.</text>
</comment>
<dbReference type="Gene3D" id="3.40.640.10">
    <property type="entry name" value="Type I PLP-dependent aspartate aminotransferase-like (Major domain)"/>
    <property type="match status" value="1"/>
</dbReference>
<keyword evidence="9" id="KW-1185">Reference proteome</keyword>